<feature type="domain" description="DUF1585" evidence="1">
    <location>
        <begin position="816"/>
        <end position="889"/>
    </location>
</feature>
<dbReference type="InterPro" id="IPR011478">
    <property type="entry name" value="DUF1585"/>
</dbReference>
<reference evidence="5 6" key="1">
    <citation type="submission" date="2019-08" db="EMBL/GenBank/DDBJ databases">
        <title>Deep-cultivation of Planctomycetes and their phenomic and genomic characterization uncovers novel biology.</title>
        <authorList>
            <person name="Wiegand S."/>
            <person name="Jogler M."/>
            <person name="Boedeker C."/>
            <person name="Pinto D."/>
            <person name="Vollmers J."/>
            <person name="Rivas-Marin E."/>
            <person name="Kohn T."/>
            <person name="Peeters S.H."/>
            <person name="Heuer A."/>
            <person name="Rast P."/>
            <person name="Oberbeckmann S."/>
            <person name="Bunk B."/>
            <person name="Jeske O."/>
            <person name="Meyerdierks A."/>
            <person name="Storesund J.E."/>
            <person name="Kallscheuer N."/>
            <person name="Luecker S."/>
            <person name="Lage O.M."/>
            <person name="Pohl T."/>
            <person name="Merkel B.J."/>
            <person name="Hornburger P."/>
            <person name="Mueller R.-W."/>
            <person name="Bruemmer F."/>
            <person name="Labrenz M."/>
            <person name="Spormann A.M."/>
            <person name="Op den Camp H."/>
            <person name="Overmann J."/>
            <person name="Amann R."/>
            <person name="Jetten M.S.M."/>
            <person name="Mascher T."/>
            <person name="Medema M.H."/>
            <person name="Devos D.P."/>
            <person name="Kaster A.-K."/>
            <person name="Ovreas L."/>
            <person name="Rohde M."/>
            <person name="Galperin M.Y."/>
            <person name="Jogler C."/>
        </authorList>
    </citation>
    <scope>NUCLEOTIDE SEQUENCE [LARGE SCALE GENOMIC DNA]</scope>
    <source>
        <strain evidence="5 6">DSM 8797</strain>
    </source>
</reference>
<dbReference type="Pfam" id="PF07627">
    <property type="entry name" value="PSCyt3"/>
    <property type="match status" value="1"/>
</dbReference>
<feature type="domain" description="DUF1592" evidence="4">
    <location>
        <begin position="538"/>
        <end position="665"/>
    </location>
</feature>
<gene>
    <name evidence="5" type="ORF">GmarT_42140</name>
</gene>
<dbReference type="Pfam" id="PF07624">
    <property type="entry name" value="PSD2"/>
    <property type="match status" value="1"/>
</dbReference>
<dbReference type="Proteomes" id="UP000322887">
    <property type="component" value="Chromosome"/>
</dbReference>
<name>A0ABX5YRP1_9PLAN</name>
<dbReference type="Pfam" id="PF07626">
    <property type="entry name" value="PSD3"/>
    <property type="match status" value="1"/>
</dbReference>
<feature type="domain" description="DUF1587" evidence="2">
    <location>
        <begin position="161"/>
        <end position="225"/>
    </location>
</feature>
<accession>A0ABX5YRP1</accession>
<dbReference type="RefSeq" id="WP_002644085.1">
    <property type="nucleotide sequence ID" value="NZ_CP042910.1"/>
</dbReference>
<evidence type="ECO:0000313" key="5">
    <source>
        <dbReference type="EMBL" id="QEG18328.1"/>
    </source>
</evidence>
<evidence type="ECO:0000259" key="2">
    <source>
        <dbReference type="Pfam" id="PF07626"/>
    </source>
</evidence>
<feature type="domain" description="DUF1588" evidence="3">
    <location>
        <begin position="685"/>
        <end position="780"/>
    </location>
</feature>
<keyword evidence="6" id="KW-1185">Reference proteome</keyword>
<proteinExistence type="predicted"/>
<dbReference type="GeneID" id="98648687"/>
<evidence type="ECO:0008006" key="7">
    <source>
        <dbReference type="Google" id="ProtNLM"/>
    </source>
</evidence>
<dbReference type="EMBL" id="CP042910">
    <property type="protein sequence ID" value="QEG18328.1"/>
    <property type="molecule type" value="Genomic_DNA"/>
</dbReference>
<protein>
    <recommendedName>
        <fullName evidence="7">Planctomycete cytochrome C</fullName>
    </recommendedName>
</protein>
<dbReference type="InterPro" id="IPR013042">
    <property type="entry name" value="DUF1592"/>
</dbReference>
<evidence type="ECO:0000259" key="3">
    <source>
        <dbReference type="Pfam" id="PF07627"/>
    </source>
</evidence>
<dbReference type="InterPro" id="IPR013039">
    <property type="entry name" value="DUF1588"/>
</dbReference>
<sequence length="907" mass="101999">MGSRVILNRSRSEGISILHPFHKHPANDCPAGRHGQFVVCLSLLCLLFIYSSKALAQGVESSASNPEHTIRQLLQKTCFDCHNDDLAEGRLNLEQLSWKLDNQRLRQRWIQAYDRIAAGEMPPDQSDLTQADREILLKALSQSLQTADAAEIALQGRGPLRRLTRDEYEQNLRDVLLLPHLDIRDLLPQDREQHHCNKVSEVLDMSRIQLDAYLDAADQALRQAVASGIQPRKQEHQRLPATRMFLTAGTFGGREAMFYAKDSQMVPLSGGDLARMRKENKHDPEMELAIFRSASWPYYGYPDVFTAREPGAYHVRFSARAVRQLRDFSLRPAWNSIAMNFRARKRSGADVSGDVRATGETFDIQPQGGIYETTIHLKQNETFEYSLLGLPVPRAINPPNAPLYYDFPPMPDGGHPGVAFQWLEITGPLDSASWPPASHQRLFGTLPIRVAEKGTLLVEVISTQPEQDAKQLLRRFIRLVEREPTSDAVIKIYDQLVTDELQAGTPLAEALLTSYTAFLCSGQFLYLPEPRADSPRRQYAVASRLSHFLGNTRPDAELNQLAEQGRLLDGQVLDQQTRRLLSADSAENFVVNLTDHWLSLKDIRRDEPDSRLYPEYRFDDYLIESMAAETRAFVKAMFEDNLPVTVLVDADFVFVNDRLARHYGLEPVSGSRVRKVALPENSLYGGLLTQAAILKVTANGTTTSPVIRGAWIMERIMGDPPPPPPPTVPAVEPDIRGATTIREQLARHTKDPACAACHARFDPVGFALEDFDIMGAFRTRYRSLAKGEKVTGIDRAGHDFTYYVAGPTDSEGRLQDGRTFKNIRELKQLLVSEPRQLARNLVEQLIVYATGTPVRFSDRPVVEAILNECRSNGYRARDLLEAVVRSPIFLGRDQPQNTLTTRGKKLP</sequence>
<dbReference type="InterPro" id="IPR013036">
    <property type="entry name" value="DUF1587"/>
</dbReference>
<evidence type="ECO:0000259" key="1">
    <source>
        <dbReference type="Pfam" id="PF07624"/>
    </source>
</evidence>
<organism evidence="5 6">
    <name type="scientific">Gimesia maris</name>
    <dbReference type="NCBI Taxonomy" id="122"/>
    <lineage>
        <taxon>Bacteria</taxon>
        <taxon>Pseudomonadati</taxon>
        <taxon>Planctomycetota</taxon>
        <taxon>Planctomycetia</taxon>
        <taxon>Planctomycetales</taxon>
        <taxon>Planctomycetaceae</taxon>
        <taxon>Gimesia</taxon>
    </lineage>
</organism>
<dbReference type="Pfam" id="PF07631">
    <property type="entry name" value="PSD4"/>
    <property type="match status" value="1"/>
</dbReference>
<evidence type="ECO:0000313" key="6">
    <source>
        <dbReference type="Proteomes" id="UP000322887"/>
    </source>
</evidence>
<evidence type="ECO:0000259" key="4">
    <source>
        <dbReference type="Pfam" id="PF07631"/>
    </source>
</evidence>